<keyword evidence="9 13" id="KW-0472">Membrane</keyword>
<evidence type="ECO:0000256" key="4">
    <source>
        <dbReference type="ARBA" id="ARBA00022692"/>
    </source>
</evidence>
<dbReference type="PANTHER" id="PTHR24222">
    <property type="entry name" value="ABC TRANSPORTER B FAMILY"/>
    <property type="match status" value="1"/>
</dbReference>
<dbReference type="EMBL" id="BQKI01000073">
    <property type="protein sequence ID" value="GJN16587.1"/>
    <property type="molecule type" value="Genomic_DNA"/>
</dbReference>
<dbReference type="Pfam" id="PF00664">
    <property type="entry name" value="ABC_membrane"/>
    <property type="match status" value="3"/>
</dbReference>
<dbReference type="CDD" id="cd18577">
    <property type="entry name" value="ABC_6TM_Pgp_ABCB1_D1_like"/>
    <property type="match status" value="1"/>
</dbReference>
<feature type="transmembrane region" description="Helical" evidence="13">
    <location>
        <begin position="1216"/>
        <end position="1237"/>
    </location>
</feature>
<dbReference type="InterPro" id="IPR039421">
    <property type="entry name" value="Type_1_exporter"/>
</dbReference>
<reference evidence="16" key="1">
    <citation type="journal article" date="2018" name="DNA Res.">
        <title>Multiple hybrid de novo genome assembly of finger millet, an orphan allotetraploid crop.</title>
        <authorList>
            <person name="Hatakeyama M."/>
            <person name="Aluri S."/>
            <person name="Balachadran M.T."/>
            <person name="Sivarajan S.R."/>
            <person name="Patrignani A."/>
            <person name="Gruter S."/>
            <person name="Poveda L."/>
            <person name="Shimizu-Inatsugi R."/>
            <person name="Baeten J."/>
            <person name="Francoijs K.J."/>
            <person name="Nataraja K.N."/>
            <person name="Reddy Y.A.N."/>
            <person name="Phadnis S."/>
            <person name="Ravikumar R.L."/>
            <person name="Schlapbach R."/>
            <person name="Sreeman S.M."/>
            <person name="Shimizu K.K."/>
        </authorList>
    </citation>
    <scope>NUCLEOTIDE SEQUENCE</scope>
</reference>
<feature type="domain" description="ABC transporter" evidence="14">
    <location>
        <begin position="1493"/>
        <end position="1730"/>
    </location>
</feature>
<feature type="domain" description="ABC transporter" evidence="14">
    <location>
        <begin position="772"/>
        <end position="1007"/>
    </location>
</feature>
<feature type="compositionally biased region" description="Pro residues" evidence="12">
    <location>
        <begin position="11"/>
        <end position="28"/>
    </location>
</feature>
<sequence>MVSRGLFGWSPPHPTPPLPRPTTTPTPPLDDAEDDPDPPPAAVPFKRLFACADRLDWALMAAGSIAAAAHGVALVVYLHLFGRAINTLHGRHSHDLFHNINQHALYFLYIAIGVFFAAWIEVSCWILTGERQTAVIRSKYVQVLLNQDMSFFDTYGNNGDIVSQVLSDVLLIQSALSEKVGNYIHNMSMFFAGLVIGLVNSWQIALLTLATGPFIVAAGGISNIFLHRLAENIQDAYGEAASIAEQAILYIRTLYSFTNETLAKYSYATSLQATLRYGILISLVQGLGLGFTYGLAICSCALQLWVGRFLIAHGRANGGEVVVALFAIILSGLGLNQAATNFYSFEQGRIAAYRLYEMISRSTSSVNLDGRTLSSVQGNIEFRNVYFSYLSRPEIPILSGFYLTVPARKTVALVGRNGSGKSSIIPLMERFYDPTLGEVLLDGENIKNLKLEWLRSQIGLVTQEPALLSLSIRENIAYGRSATTDQIEEAAKTAHAHTFISSLEKGYETQVGRAGLSLTEEQKIKLSIARAVLSNPSILLLDEVTGALDFEAEKAVQEALDVLMLGRSTIIIARRLSLIRNADYIAVMEEGQLVEMGTHEELLNLDGLYAELLRCEEAAKLPKRQTAVIRSKYVQVLLNQDMSFFDTYGNNGDIVSQVLSDVLLIQSALSEKEEYQTFFSTGSLKIFRMLMVRRQALLNRFLIAHGRANGGEVVVALFAIILSGLGLNQAATNFYSFEQGRIAAYRLYEMISRSTSSVNLDGRTLSSVQGNIEFRNVYFSYLSRPEIPILSGFYLTVPARKTVALVGRNGSGKSSIIPLMERFYDPTLGEVLLDGENIKNLKLEWLRSQIGLVTQEPALLSLSIRENIAYGRSATTDQIEEAAKTAHAHTFISSLEKGYETQVGRAGLSLTEEQKIKLSIARAVLSNPSILLLDEVTGALDFEAEKAVQEALDVLMLGRSTIIIARRLSLIRNADYIAVMEEGVKKQQNFQRGHQSETIKPSSFQIERDSSASQSFQESSSPNMSKSPSLQKTHGFSAFRNSDVNHNSHESPNIQSPPSEQMAEAKLPMVASDRAPSIKRQDSFEMKLPDLPKIDIPLHRQSSKNSDPESPISPLLTSDPKNERSHSKTFSRPLDIFDSFHADEGSKKQQTNTPSFWRLAELSLAEYFYALLGSAGAACFGSFNPLLAYTISLIVVAYYRIGVRDVHDEVNKYCSFIVGMGVITVLANFLQHFYFGIMGEKMTERVRRMMFSAILRNEVGWFDDEENSADILSMRLANDATFVRAAFSNRLSIFIQDTSAILVALLLGMLLEWRVALVALATLPILVISAVAQKMWLSGFSRGIQEMHRKASLVLEDAVRNIYTVVAFCAGNKIMELYRLQLGNILMKSFVHGMGIGFAFGLSQFLLFACNALLLWYTAIAVKDGHLALVTALKEYIVFSFATFALVEPFGLAPYILKRRKSLTSVFEIIDRVPKIDPDDASGLKPPNVYGSIEFRNVDFCYPTRLEMTVLSNFSLRVNGGQTVAVVGVSGSGKSTIISLIERFYDPTAGQVLLDGRDLKLFNLRWLRSHMGLVPQDPVIFSTTIRENIIYARHNATESEMKEAARIANAHHFISSLPHGYDTHVGMRGVDLTPGQKQRIAIARVVLKNAPILLLDEASSAIESESSRVVQEALDTLIMGNKTTILIAHRAAMMKHVDNIVVLNGGRIVEQGTHDSLVQMNGLYVKLMQPHFTKGFRQRRLI</sequence>
<comment type="similarity">
    <text evidence="2">Belongs to the ABC transporter superfamily. ABCB family. Multidrug resistance exporter (TC 3.A.1.201) subfamily.</text>
</comment>
<evidence type="ECO:0000313" key="16">
    <source>
        <dbReference type="EMBL" id="GJN16587.1"/>
    </source>
</evidence>
<feature type="domain" description="ABC transmembrane type-1" evidence="15">
    <location>
        <begin position="1171"/>
        <end position="1462"/>
    </location>
</feature>
<evidence type="ECO:0000256" key="11">
    <source>
        <dbReference type="ARBA" id="ARBA00093214"/>
    </source>
</evidence>
<evidence type="ECO:0000256" key="5">
    <source>
        <dbReference type="ARBA" id="ARBA00022737"/>
    </source>
</evidence>
<feature type="transmembrane region" description="Helical" evidence="13">
    <location>
        <begin position="1396"/>
        <end position="1417"/>
    </location>
</feature>
<dbReference type="InterPro" id="IPR003593">
    <property type="entry name" value="AAA+_ATPase"/>
</dbReference>
<keyword evidence="10" id="KW-0325">Glycoprotein</keyword>
<feature type="transmembrane region" description="Helical" evidence="13">
    <location>
        <begin position="204"/>
        <end position="226"/>
    </location>
</feature>
<dbReference type="GO" id="GO:0005524">
    <property type="term" value="F:ATP binding"/>
    <property type="evidence" value="ECO:0007669"/>
    <property type="project" value="UniProtKB-KW"/>
</dbReference>
<feature type="region of interest" description="Disordered" evidence="12">
    <location>
        <begin position="1097"/>
        <end position="1129"/>
    </location>
</feature>
<feature type="transmembrane region" description="Helical" evidence="13">
    <location>
        <begin position="106"/>
        <end position="128"/>
    </location>
</feature>
<evidence type="ECO:0000256" key="1">
    <source>
        <dbReference type="ARBA" id="ARBA00004141"/>
    </source>
</evidence>
<evidence type="ECO:0000256" key="9">
    <source>
        <dbReference type="ARBA" id="ARBA00023136"/>
    </source>
</evidence>
<evidence type="ECO:0000259" key="15">
    <source>
        <dbReference type="PROSITE" id="PS50929"/>
    </source>
</evidence>
<feature type="domain" description="ABC transmembrane type-1" evidence="15">
    <location>
        <begin position="61"/>
        <end position="347"/>
    </location>
</feature>
<feature type="compositionally biased region" description="Polar residues" evidence="12">
    <location>
        <begin position="987"/>
        <end position="1005"/>
    </location>
</feature>
<gene>
    <name evidence="16" type="primary">gb03590</name>
    <name evidence="16" type="ORF">PR202_gb03590</name>
</gene>
<dbReference type="PROSITE" id="PS50893">
    <property type="entry name" value="ABC_TRANSPORTER_2"/>
    <property type="match status" value="3"/>
</dbReference>
<dbReference type="FunFam" id="1.20.1560.10:FF:000028">
    <property type="entry name" value="ABC transporter B family member 20"/>
    <property type="match status" value="1"/>
</dbReference>
<dbReference type="FunFam" id="3.40.50.300:FF:000240">
    <property type="entry name" value="ABC transporter B family member 20"/>
    <property type="match status" value="1"/>
</dbReference>
<keyword evidence="5" id="KW-0677">Repeat</keyword>
<evidence type="ECO:0000313" key="17">
    <source>
        <dbReference type="Proteomes" id="UP001054889"/>
    </source>
</evidence>
<dbReference type="Proteomes" id="UP001054889">
    <property type="component" value="Unassembled WGS sequence"/>
</dbReference>
<dbReference type="PANTHER" id="PTHR24222:SF52">
    <property type="entry name" value="ABC TRANSPORTER B FAMILY MEMBER 20-RELATED"/>
    <property type="match status" value="1"/>
</dbReference>
<evidence type="ECO:0000256" key="13">
    <source>
        <dbReference type="SAM" id="Phobius"/>
    </source>
</evidence>
<dbReference type="Pfam" id="PF00005">
    <property type="entry name" value="ABC_tran"/>
    <property type="match status" value="3"/>
</dbReference>
<dbReference type="PROSITE" id="PS50929">
    <property type="entry name" value="ABC_TM1F"/>
    <property type="match status" value="2"/>
</dbReference>
<feature type="compositionally biased region" description="Polar residues" evidence="12">
    <location>
        <begin position="1030"/>
        <end position="1059"/>
    </location>
</feature>
<dbReference type="GO" id="GO:0005886">
    <property type="term" value="C:plasma membrane"/>
    <property type="evidence" value="ECO:0007669"/>
    <property type="project" value="TreeGrafter"/>
</dbReference>
<dbReference type="InterPro" id="IPR003439">
    <property type="entry name" value="ABC_transporter-like_ATP-bd"/>
</dbReference>
<name>A0AAV5E287_ELECO</name>
<feature type="domain" description="ABC transporter" evidence="14">
    <location>
        <begin position="380"/>
        <end position="615"/>
    </location>
</feature>
<dbReference type="FunFam" id="1.20.1560.10:FF:000021">
    <property type="entry name" value="ABC transporter B family member 6"/>
    <property type="match status" value="1"/>
</dbReference>
<feature type="transmembrane region" description="Helical" evidence="13">
    <location>
        <begin position="1317"/>
        <end position="1337"/>
    </location>
</feature>
<evidence type="ECO:0000256" key="3">
    <source>
        <dbReference type="ARBA" id="ARBA00022448"/>
    </source>
</evidence>
<feature type="transmembrane region" description="Helical" evidence="13">
    <location>
        <begin position="1437"/>
        <end position="1457"/>
    </location>
</feature>
<dbReference type="SMART" id="SM00382">
    <property type="entry name" value="AAA"/>
    <property type="match status" value="3"/>
</dbReference>
<keyword evidence="8 13" id="KW-1133">Transmembrane helix</keyword>
<protein>
    <recommendedName>
        <fullName evidence="18">ABC transporter B family member 20</fullName>
    </recommendedName>
</protein>
<keyword evidence="4 13" id="KW-0812">Transmembrane</keyword>
<keyword evidence="3" id="KW-0813">Transport</keyword>
<evidence type="ECO:0000256" key="12">
    <source>
        <dbReference type="SAM" id="MobiDB-lite"/>
    </source>
</evidence>
<dbReference type="FunFam" id="1.20.1560.10:FF:000049">
    <property type="entry name" value="ABC transporter B family member 6"/>
    <property type="match status" value="1"/>
</dbReference>
<dbReference type="Gene3D" id="3.40.50.300">
    <property type="entry name" value="P-loop containing nucleotide triphosphate hydrolases"/>
    <property type="match status" value="3"/>
</dbReference>
<dbReference type="SUPFAM" id="SSF52540">
    <property type="entry name" value="P-loop containing nucleoside triphosphate hydrolases"/>
    <property type="match status" value="3"/>
</dbReference>
<evidence type="ECO:0000256" key="2">
    <source>
        <dbReference type="ARBA" id="ARBA00007577"/>
    </source>
</evidence>
<keyword evidence="17" id="KW-1185">Reference proteome</keyword>
<comment type="subcellular location">
    <subcellularLocation>
        <location evidence="1">Membrane</location>
        <topology evidence="1">Multi-pass membrane protein</topology>
    </subcellularLocation>
</comment>
<evidence type="ECO:0000256" key="7">
    <source>
        <dbReference type="ARBA" id="ARBA00022840"/>
    </source>
</evidence>
<dbReference type="InterPro" id="IPR036640">
    <property type="entry name" value="ABC1_TM_sf"/>
</dbReference>
<feature type="transmembrane region" description="Helical" evidence="13">
    <location>
        <begin position="180"/>
        <end position="198"/>
    </location>
</feature>
<feature type="transmembrane region" description="Helical" evidence="13">
    <location>
        <begin position="279"/>
        <end position="306"/>
    </location>
</feature>
<accession>A0AAV5E287</accession>
<evidence type="ECO:0000256" key="10">
    <source>
        <dbReference type="ARBA" id="ARBA00023180"/>
    </source>
</evidence>
<evidence type="ECO:0000259" key="14">
    <source>
        <dbReference type="PROSITE" id="PS50893"/>
    </source>
</evidence>
<feature type="region of interest" description="Disordered" evidence="12">
    <location>
        <begin position="1"/>
        <end position="37"/>
    </location>
</feature>
<keyword evidence="6" id="KW-0547">Nucleotide-binding</keyword>
<feature type="region of interest" description="Disordered" evidence="12">
    <location>
        <begin position="987"/>
        <end position="1062"/>
    </location>
</feature>
<proteinExistence type="inferred from homology"/>
<reference evidence="16" key="2">
    <citation type="submission" date="2021-12" db="EMBL/GenBank/DDBJ databases">
        <title>Resequencing data analysis of finger millet.</title>
        <authorList>
            <person name="Hatakeyama M."/>
            <person name="Aluri S."/>
            <person name="Balachadran M.T."/>
            <person name="Sivarajan S.R."/>
            <person name="Poveda L."/>
            <person name="Shimizu-Inatsugi R."/>
            <person name="Schlapbach R."/>
            <person name="Sreeman S.M."/>
            <person name="Shimizu K.K."/>
        </authorList>
    </citation>
    <scope>NUCLEOTIDE SEQUENCE</scope>
</reference>
<dbReference type="InterPro" id="IPR027417">
    <property type="entry name" value="P-loop_NTPase"/>
</dbReference>
<dbReference type="CDD" id="cd18578">
    <property type="entry name" value="ABC_6TM_Pgp_ABCB1_D2_like"/>
    <property type="match status" value="1"/>
</dbReference>
<feature type="transmembrane region" description="Helical" evidence="13">
    <location>
        <begin position="57"/>
        <end position="80"/>
    </location>
</feature>
<dbReference type="GO" id="GO:0140359">
    <property type="term" value="F:ABC-type transporter activity"/>
    <property type="evidence" value="ECO:0007669"/>
    <property type="project" value="InterPro"/>
</dbReference>
<evidence type="ECO:0000256" key="6">
    <source>
        <dbReference type="ARBA" id="ARBA00022741"/>
    </source>
</evidence>
<organism evidence="16 17">
    <name type="scientific">Eleusine coracana subsp. coracana</name>
    <dbReference type="NCBI Taxonomy" id="191504"/>
    <lineage>
        <taxon>Eukaryota</taxon>
        <taxon>Viridiplantae</taxon>
        <taxon>Streptophyta</taxon>
        <taxon>Embryophyta</taxon>
        <taxon>Tracheophyta</taxon>
        <taxon>Spermatophyta</taxon>
        <taxon>Magnoliopsida</taxon>
        <taxon>Liliopsida</taxon>
        <taxon>Poales</taxon>
        <taxon>Poaceae</taxon>
        <taxon>PACMAD clade</taxon>
        <taxon>Chloridoideae</taxon>
        <taxon>Cynodonteae</taxon>
        <taxon>Eleusininae</taxon>
        <taxon>Eleusine</taxon>
    </lineage>
</organism>
<dbReference type="InterPro" id="IPR011527">
    <property type="entry name" value="ABC1_TM_dom"/>
</dbReference>
<dbReference type="SUPFAM" id="SSF90123">
    <property type="entry name" value="ABC transporter transmembrane region"/>
    <property type="match status" value="3"/>
</dbReference>
<comment type="catalytic activity">
    <reaction evidence="11">
        <text>(indol-3-yl)acetate(in) + ATP + H2O = (indol-3-yl)acetate(out) + ADP + phosphate + H(+)</text>
        <dbReference type="Rhea" id="RHEA:84235"/>
        <dbReference type="ChEBI" id="CHEBI:15377"/>
        <dbReference type="ChEBI" id="CHEBI:15378"/>
        <dbReference type="ChEBI" id="CHEBI:30616"/>
        <dbReference type="ChEBI" id="CHEBI:30854"/>
        <dbReference type="ChEBI" id="CHEBI:43474"/>
        <dbReference type="ChEBI" id="CHEBI:456216"/>
    </reaction>
    <physiologicalReaction direction="left-to-right" evidence="11">
        <dbReference type="Rhea" id="RHEA:84236"/>
    </physiologicalReaction>
</comment>
<dbReference type="FunFam" id="3.40.50.300:FF:001683">
    <property type="entry name" value="ABC transporter B family member 20"/>
    <property type="match status" value="2"/>
</dbReference>
<evidence type="ECO:0008006" key="18">
    <source>
        <dbReference type="Google" id="ProtNLM"/>
    </source>
</evidence>
<feature type="transmembrane region" description="Helical" evidence="13">
    <location>
        <begin position="1167"/>
        <end position="1196"/>
    </location>
</feature>
<feature type="compositionally biased region" description="Low complexity" evidence="12">
    <location>
        <begin position="1011"/>
        <end position="1029"/>
    </location>
</feature>
<dbReference type="Gene3D" id="1.20.1560.10">
    <property type="entry name" value="ABC transporter type 1, transmembrane domain"/>
    <property type="match status" value="4"/>
</dbReference>
<keyword evidence="7" id="KW-0067">ATP-binding</keyword>
<comment type="caution">
    <text evidence="16">The sequence shown here is derived from an EMBL/GenBank/DDBJ whole genome shotgun (WGS) entry which is preliminary data.</text>
</comment>
<dbReference type="GO" id="GO:0016887">
    <property type="term" value="F:ATP hydrolysis activity"/>
    <property type="evidence" value="ECO:0007669"/>
    <property type="project" value="InterPro"/>
</dbReference>
<evidence type="ECO:0000256" key="8">
    <source>
        <dbReference type="ARBA" id="ARBA00022989"/>
    </source>
</evidence>